<evidence type="ECO:0000313" key="2">
    <source>
        <dbReference type="Proteomes" id="UP000504636"/>
    </source>
</evidence>
<dbReference type="Proteomes" id="UP000504636">
    <property type="component" value="Unplaced"/>
</dbReference>
<protein>
    <recommendedName>
        <fullName evidence="4">NAD(P)-binding protein</fullName>
    </recommendedName>
</protein>
<dbReference type="InterPro" id="IPR036291">
    <property type="entry name" value="NAD(P)-bd_dom_sf"/>
</dbReference>
<reference evidence="3" key="2">
    <citation type="submission" date="2020-04" db="EMBL/GenBank/DDBJ databases">
        <authorList>
            <consortium name="NCBI Genome Project"/>
        </authorList>
    </citation>
    <scope>NUCLEOTIDE SEQUENCE</scope>
    <source>
        <strain evidence="3">CBS 304.34</strain>
    </source>
</reference>
<sequence length="97" mass="10507">MQSFVHHDLNPVAEGAQPPTFTNVATIAAHIPPGYGSAYSSSKLTTRKIAAYLDAEMGPRLRVFTIHPGNVAMAMSDKAGTLQLDDARMLCSFLIFR</sequence>
<dbReference type="GeneID" id="54460903"/>
<reference evidence="1 3" key="1">
    <citation type="journal article" date="2020" name="Stud. Mycol.">
        <title>101 Dothideomycetes genomes: a test case for predicting lifestyles and emergence of pathogens.</title>
        <authorList>
            <person name="Haridas S."/>
            <person name="Albert R."/>
            <person name="Binder M."/>
            <person name="Bloem J."/>
            <person name="Labutti K."/>
            <person name="Salamov A."/>
            <person name="Andreopoulos B."/>
            <person name="Baker S."/>
            <person name="Barry K."/>
            <person name="Bills G."/>
            <person name="Bluhm B."/>
            <person name="Cannon C."/>
            <person name="Castanera R."/>
            <person name="Culley D."/>
            <person name="Daum C."/>
            <person name="Ezra D."/>
            <person name="Gonzalez J."/>
            <person name="Henrissat B."/>
            <person name="Kuo A."/>
            <person name="Liang C."/>
            <person name="Lipzen A."/>
            <person name="Lutzoni F."/>
            <person name="Magnuson J."/>
            <person name="Mondo S."/>
            <person name="Nolan M."/>
            <person name="Ohm R."/>
            <person name="Pangilinan J."/>
            <person name="Park H.-J."/>
            <person name="Ramirez L."/>
            <person name="Alfaro M."/>
            <person name="Sun H."/>
            <person name="Tritt A."/>
            <person name="Yoshinaga Y."/>
            <person name="Zwiers L.-H."/>
            <person name="Turgeon B."/>
            <person name="Goodwin S."/>
            <person name="Spatafora J."/>
            <person name="Crous P."/>
            <person name="Grigoriev I."/>
        </authorList>
    </citation>
    <scope>NUCLEOTIDE SEQUENCE</scope>
    <source>
        <strain evidence="1 3">CBS 304.34</strain>
    </source>
</reference>
<dbReference type="EMBL" id="MU003701">
    <property type="protein sequence ID" value="KAF2809263.1"/>
    <property type="molecule type" value="Genomic_DNA"/>
</dbReference>
<evidence type="ECO:0000313" key="3">
    <source>
        <dbReference type="RefSeq" id="XP_033576227.1"/>
    </source>
</evidence>
<name>A0A6A6YL28_9PEZI</name>
<organism evidence="1">
    <name type="scientific">Mytilinidion resinicola</name>
    <dbReference type="NCBI Taxonomy" id="574789"/>
    <lineage>
        <taxon>Eukaryota</taxon>
        <taxon>Fungi</taxon>
        <taxon>Dikarya</taxon>
        <taxon>Ascomycota</taxon>
        <taxon>Pezizomycotina</taxon>
        <taxon>Dothideomycetes</taxon>
        <taxon>Pleosporomycetidae</taxon>
        <taxon>Mytilinidiales</taxon>
        <taxon>Mytilinidiaceae</taxon>
        <taxon>Mytilinidion</taxon>
    </lineage>
</organism>
<dbReference type="AlphaFoldDB" id="A0A6A6YL28"/>
<dbReference type="RefSeq" id="XP_033576227.1">
    <property type="nucleotide sequence ID" value="XM_033720010.1"/>
</dbReference>
<dbReference type="SUPFAM" id="SSF51735">
    <property type="entry name" value="NAD(P)-binding Rossmann-fold domains"/>
    <property type="match status" value="1"/>
</dbReference>
<evidence type="ECO:0008006" key="4">
    <source>
        <dbReference type="Google" id="ProtNLM"/>
    </source>
</evidence>
<gene>
    <name evidence="1 3" type="ORF">BDZ99DRAFT_463126</name>
</gene>
<dbReference type="Gene3D" id="3.40.50.720">
    <property type="entry name" value="NAD(P)-binding Rossmann-like Domain"/>
    <property type="match status" value="1"/>
</dbReference>
<keyword evidence="2" id="KW-1185">Reference proteome</keyword>
<evidence type="ECO:0000313" key="1">
    <source>
        <dbReference type="EMBL" id="KAF2809263.1"/>
    </source>
</evidence>
<reference evidence="3" key="3">
    <citation type="submission" date="2025-04" db="UniProtKB">
        <authorList>
            <consortium name="RefSeq"/>
        </authorList>
    </citation>
    <scope>IDENTIFICATION</scope>
    <source>
        <strain evidence="3">CBS 304.34</strain>
    </source>
</reference>
<accession>A0A6A6YL28</accession>
<proteinExistence type="predicted"/>